<dbReference type="OrthoDB" id="168at2"/>
<sequence>MKKPHLLGCILAAALAALGALASGSFGDDPLELHPFTKEAPPGVGNNEPPNVFILVDTSGSMLWTTSGDVNDVPAPTGQYSGPPGSYPMPYLLPDPVEHENPVSGDKYYFYESSETWCTYGDGSQPYSGQAYWGRDLDPSNNIWNNENCYAQDNDHLRYQSGNTARLVPNDSRAFKMKLVLWRLLRDREIIRNARVGLATYKQTPKWGPVADWYRGKGTPLTYRDKSWPNGLFDNNSHSGFYTYTYSVQISRGVDISENESSKRAMFLQEPAPLYSDDLTLPARNLVTRWFDGMESDNNPEFRFDGKRPLVQAITYSDVDYEHIWVWNKHLGKWEKNMKYIEICYPTEGSLADLFAARKGTPTEKGTYDRADKLKDRKPLYIQQWCQGNYAIVLTAGGQNRDNLDPVAAVKALHDTRLTYTGWGNDPEGKPYRSQPVKVFIVAFANPDPTSPKGLALKRTLERMADVGDDGEENGSAVPFYGNDVKSLLDSFKSIFRIIQNASGTGGAPLVSPQQDGSAEVFFNSFLPQDRRQWVGEVTCCTHGVTGNLLEKWRASQKLNARSYSTRTAYVPDYVQSGNRGLLPVQFSGTPPVLAHGAALGEKLGLAPVTQGGKTVSVGEQATLFLRWLLGDKTVSQGDLGILWNEDYPEDYPGKNDRERYKLTDAYHGGMVEVGKGTLAFPDRPSTLYAQTNQGMLHAFKVSDGTERWAFIPPQVMEGKRLLGLKRNNNAWLRSESLPRYLLDGPIAVEDATFSDGTVHTVLLGLTGRGGAGLYALDVSDPDSPTFLWAVENDLFAYEASSGSPKLKPKEERQVLRWSRGSTGVTRTAYAHAGLPFSWNYRELLWTVAYPPVGWVEDGTGRRYVFLLSNGANPTNLQGPGNANGAVYLGDLQTGAVIGRYDEGKEAGKDKGASVSPGNFLASPLVLKEGDSRKLGTFLVGDDQGGVWRGVSSFTSTGRSFTRILSPSVFPGSLGIAYSLAAGGQWGGVWLCGVTGDAEGLVSGSNTQGVFFSVRLREAEAGNIKSHTDLDEVLQGDQSASDSPKGFFLRFEHAAGFEELPTTPPVVKNGHVVFATFKPDMRPCKAGSARLYSLNLATGRGDWEGEQKYREVENVKISGLTVHGNKIYAGVTALLGNPDAQLKAAFGGSATRNPGSGNQNLLVLDTPPGFPKDPSSANVGRYHRLFWKKRF</sequence>
<evidence type="ECO:0000313" key="5">
    <source>
        <dbReference type="EMBL" id="EFQ23735.1"/>
    </source>
</evidence>
<evidence type="ECO:0000259" key="4">
    <source>
        <dbReference type="Pfam" id="PF05567"/>
    </source>
</evidence>
<keyword evidence="3" id="KW-0732">Signal</keyword>
<dbReference type="InterPro" id="IPR008707">
    <property type="entry name" value="B-propeller_PilY1"/>
</dbReference>
<feature type="domain" description="PilY1 beta-propeller" evidence="4">
    <location>
        <begin position="684"/>
        <end position="794"/>
    </location>
</feature>
<keyword evidence="2" id="KW-0106">Calcium</keyword>
<evidence type="ECO:0000313" key="6">
    <source>
        <dbReference type="Proteomes" id="UP000005096"/>
    </source>
</evidence>
<protein>
    <submittedName>
        <fullName evidence="5">Tfp pilus assembly protein tip-associated adhesin PilY1-like protein</fullName>
    </submittedName>
</protein>
<dbReference type="EMBL" id="CM001022">
    <property type="protein sequence ID" value="EFQ23735.1"/>
    <property type="molecule type" value="Genomic_DNA"/>
</dbReference>
<name>E3CYV7_9BACT</name>
<evidence type="ECO:0000256" key="1">
    <source>
        <dbReference type="ARBA" id="ARBA00022723"/>
    </source>
</evidence>
<evidence type="ECO:0000256" key="3">
    <source>
        <dbReference type="SAM" id="SignalP"/>
    </source>
</evidence>
<proteinExistence type="predicted"/>
<keyword evidence="1" id="KW-0479">Metal-binding</keyword>
<dbReference type="HOGENOM" id="CLU_276691_0_0_0"/>
<feature type="chain" id="PRO_5003168155" evidence="3">
    <location>
        <begin position="23"/>
        <end position="1191"/>
    </location>
</feature>
<dbReference type="STRING" id="584708.Apau_1314"/>
<gene>
    <name evidence="5" type="ORF">Apau_1314</name>
</gene>
<dbReference type="GO" id="GO:0046872">
    <property type="term" value="F:metal ion binding"/>
    <property type="evidence" value="ECO:0007669"/>
    <property type="project" value="UniProtKB-KW"/>
</dbReference>
<dbReference type="Pfam" id="PF05567">
    <property type="entry name" value="T4P_PilY1"/>
    <property type="match status" value="1"/>
</dbReference>
<dbReference type="PaxDb" id="584708-Apau_1314"/>
<dbReference type="eggNOG" id="COG3419">
    <property type="taxonomic scope" value="Bacteria"/>
</dbReference>
<reference evidence="5 6" key="1">
    <citation type="journal article" date="2010" name="Stand. Genomic Sci.">
        <title>Non-contiguous finished genome sequence of Aminomonas paucivorans type strain (GLU-3).</title>
        <authorList>
            <person name="Pitluck S."/>
            <person name="Yasawong M."/>
            <person name="Held B."/>
            <person name="Lapidus A."/>
            <person name="Nolan M."/>
            <person name="Copeland A."/>
            <person name="Lucas S."/>
            <person name="Del Rio T.G."/>
            <person name="Tice H."/>
            <person name="Cheng J.F."/>
            <person name="Chertkov O."/>
            <person name="Goodwin L."/>
            <person name="Tapia R."/>
            <person name="Han C."/>
            <person name="Liolios K."/>
            <person name="Ivanova N."/>
            <person name="Mavromatis K."/>
            <person name="Ovchinnikova G."/>
            <person name="Pati A."/>
            <person name="Chen A."/>
            <person name="Palaniappan K."/>
            <person name="Land M."/>
            <person name="Hauser L."/>
            <person name="Chang Y.J."/>
            <person name="Jeffries C.D."/>
            <person name="Pukall R."/>
            <person name="Spring S."/>
            <person name="Rohde M."/>
            <person name="Sikorski J."/>
            <person name="Goker M."/>
            <person name="Woyke T."/>
            <person name="Bristow J."/>
            <person name="Eisen J.A."/>
            <person name="Markowitz V."/>
            <person name="Hugenholtz P."/>
            <person name="Kyrpides N.C."/>
            <person name="Klenk H.P."/>
        </authorList>
    </citation>
    <scope>NUCLEOTIDE SEQUENCE [LARGE SCALE GENOMIC DNA]</scope>
    <source>
        <strain evidence="5 6">DSM 12260</strain>
    </source>
</reference>
<dbReference type="Proteomes" id="UP000005096">
    <property type="component" value="Chromosome"/>
</dbReference>
<feature type="signal peptide" evidence="3">
    <location>
        <begin position="1"/>
        <end position="22"/>
    </location>
</feature>
<keyword evidence="6" id="KW-1185">Reference proteome</keyword>
<accession>E3CYV7</accession>
<evidence type="ECO:0000256" key="2">
    <source>
        <dbReference type="ARBA" id="ARBA00022837"/>
    </source>
</evidence>
<organism evidence="5 6">
    <name type="scientific">Aminomonas paucivorans DSM 12260</name>
    <dbReference type="NCBI Taxonomy" id="584708"/>
    <lineage>
        <taxon>Bacteria</taxon>
        <taxon>Thermotogati</taxon>
        <taxon>Synergistota</taxon>
        <taxon>Synergistia</taxon>
        <taxon>Synergistales</taxon>
        <taxon>Synergistaceae</taxon>
        <taxon>Aminomonas</taxon>
    </lineage>
</organism>
<dbReference type="AlphaFoldDB" id="E3CYV7"/>